<keyword evidence="2" id="KW-0597">Phosphoprotein</keyword>
<keyword evidence="5" id="KW-0249">Electron transport</keyword>
<dbReference type="InterPro" id="IPR007329">
    <property type="entry name" value="FMN-bd"/>
</dbReference>
<dbReference type="PIRSF" id="PIRSF006091">
    <property type="entry name" value="E_trnsport_RnfG"/>
    <property type="match status" value="1"/>
</dbReference>
<dbReference type="AlphaFoldDB" id="A0A3B0X1M4"/>
<dbReference type="PANTHER" id="PTHR36118">
    <property type="entry name" value="ION-TRANSLOCATING OXIDOREDUCTASE COMPLEX SUBUNIT G"/>
    <property type="match status" value="1"/>
</dbReference>
<dbReference type="Pfam" id="PF04205">
    <property type="entry name" value="FMN_bind"/>
    <property type="match status" value="1"/>
</dbReference>
<evidence type="ECO:0000256" key="1">
    <source>
        <dbReference type="ARBA" id="ARBA00022448"/>
    </source>
</evidence>
<reference evidence="7" key="1">
    <citation type="submission" date="2018-06" db="EMBL/GenBank/DDBJ databases">
        <authorList>
            <person name="Zhirakovskaya E."/>
        </authorList>
    </citation>
    <scope>NUCLEOTIDE SEQUENCE</scope>
</reference>
<dbReference type="GO" id="GO:0005886">
    <property type="term" value="C:plasma membrane"/>
    <property type="evidence" value="ECO:0007669"/>
    <property type="project" value="InterPro"/>
</dbReference>
<dbReference type="GO" id="GO:0009055">
    <property type="term" value="F:electron transfer activity"/>
    <property type="evidence" value="ECO:0007669"/>
    <property type="project" value="InterPro"/>
</dbReference>
<dbReference type="NCBIfam" id="NF002519">
    <property type="entry name" value="PRK01908.1"/>
    <property type="match status" value="1"/>
</dbReference>
<keyword evidence="1" id="KW-0813">Transport</keyword>
<dbReference type="GO" id="GO:0022900">
    <property type="term" value="P:electron transport chain"/>
    <property type="evidence" value="ECO:0007669"/>
    <property type="project" value="InterPro"/>
</dbReference>
<evidence type="ECO:0000256" key="3">
    <source>
        <dbReference type="ARBA" id="ARBA00022630"/>
    </source>
</evidence>
<dbReference type="NCBIfam" id="TIGR01947">
    <property type="entry name" value="rnfG"/>
    <property type="match status" value="1"/>
</dbReference>
<dbReference type="GO" id="GO:0010181">
    <property type="term" value="F:FMN binding"/>
    <property type="evidence" value="ECO:0007669"/>
    <property type="project" value="InterPro"/>
</dbReference>
<dbReference type="EMBL" id="UOFD01000015">
    <property type="protein sequence ID" value="VAW50536.1"/>
    <property type="molecule type" value="Genomic_DNA"/>
</dbReference>
<dbReference type="InterPro" id="IPR010209">
    <property type="entry name" value="Ion_transpt_RnfG/RsxG"/>
</dbReference>
<evidence type="ECO:0000256" key="2">
    <source>
        <dbReference type="ARBA" id="ARBA00022553"/>
    </source>
</evidence>
<organism evidence="7">
    <name type="scientific">hydrothermal vent metagenome</name>
    <dbReference type="NCBI Taxonomy" id="652676"/>
    <lineage>
        <taxon>unclassified sequences</taxon>
        <taxon>metagenomes</taxon>
        <taxon>ecological metagenomes</taxon>
    </lineage>
</organism>
<evidence type="ECO:0000256" key="4">
    <source>
        <dbReference type="ARBA" id="ARBA00022643"/>
    </source>
</evidence>
<protein>
    <submittedName>
        <fullName evidence="7">Electron transport complex protein RnfG</fullName>
    </submittedName>
</protein>
<evidence type="ECO:0000256" key="5">
    <source>
        <dbReference type="ARBA" id="ARBA00022982"/>
    </source>
</evidence>
<keyword evidence="3" id="KW-0285">Flavoprotein</keyword>
<name>A0A3B0X1M4_9ZZZZ</name>
<gene>
    <name evidence="7" type="ORF">MNBD_GAMMA06-2267</name>
</gene>
<proteinExistence type="inferred from homology"/>
<dbReference type="SMART" id="SM00900">
    <property type="entry name" value="FMN_bind"/>
    <property type="match status" value="1"/>
</dbReference>
<sequence length="226" mass="24897">MLSKSIKNILITSTLLMLFAALGAALVGLAFMQTEDDIKHNEKLTLLRKLNNIIPAESYNNDLLQDTTVINASTLLGTKEETLVYRARKNNQNIAVVFSSIAPNGYNGPIHLLVGVQANGTLAGVRVVKHRETPGLGDVVDISHSNWILGFNNKSLNNPNDRGWKVKRDGGIFDQFTGATITPRAVVKAVHNALLYFKQNQQTLFNKPVAVNTETKKLLKKDHDGR</sequence>
<dbReference type="HAMAP" id="MF_00479">
    <property type="entry name" value="RsxG_RnfG"/>
    <property type="match status" value="1"/>
</dbReference>
<keyword evidence="4" id="KW-0288">FMN</keyword>
<feature type="domain" description="FMN-binding" evidence="6">
    <location>
        <begin position="105"/>
        <end position="197"/>
    </location>
</feature>
<accession>A0A3B0X1M4</accession>
<evidence type="ECO:0000313" key="7">
    <source>
        <dbReference type="EMBL" id="VAW50536.1"/>
    </source>
</evidence>
<dbReference type="PANTHER" id="PTHR36118:SF1">
    <property type="entry name" value="ION-TRANSLOCATING OXIDOREDUCTASE COMPLEX SUBUNIT G"/>
    <property type="match status" value="1"/>
</dbReference>
<evidence type="ECO:0000259" key="6">
    <source>
        <dbReference type="SMART" id="SM00900"/>
    </source>
</evidence>